<name>A0ABT4UNF6_9BACT</name>
<dbReference type="Proteomes" id="UP001210231">
    <property type="component" value="Unassembled WGS sequence"/>
</dbReference>
<dbReference type="SUPFAM" id="SSF47090">
    <property type="entry name" value="PGBD-like"/>
    <property type="match status" value="1"/>
</dbReference>
<dbReference type="InterPro" id="IPR036366">
    <property type="entry name" value="PGBDSf"/>
</dbReference>
<evidence type="ECO:0000313" key="3">
    <source>
        <dbReference type="EMBL" id="MDA3616382.1"/>
    </source>
</evidence>
<sequence length="252" mass="26863">MKYPGRLIKQGEKDKAIVKALQQSLKDLGIDPGAIDGDFGKTTKSAVQYFQSTNVDENGNPLVADGVVGAITWQVLFGKKTVPENSKPQGRLMKKAIEVARSQIGIMEKPPGSNAGKEVEMYLASTGLGKGYAWCMAFVYYVFNEAAKELGISNPLVKTAGCLTQWNKTTCRKIKKAEAVANPALIVPGSIFIMDFGSGLGHTGIVVSVSGGFITTIEGNTNNSGSRTGIGVFELSHRKINSVNKGFIIASE</sequence>
<feature type="domain" description="Peptidoglycan binding-like" evidence="1">
    <location>
        <begin position="17"/>
        <end position="76"/>
    </location>
</feature>
<dbReference type="Gene3D" id="3.90.1720.60">
    <property type="match status" value="1"/>
</dbReference>
<organism evidence="3 4">
    <name type="scientific">Polluticaenibacter yanchengensis</name>
    <dbReference type="NCBI Taxonomy" id="3014562"/>
    <lineage>
        <taxon>Bacteria</taxon>
        <taxon>Pseudomonadati</taxon>
        <taxon>Bacteroidota</taxon>
        <taxon>Chitinophagia</taxon>
        <taxon>Chitinophagales</taxon>
        <taxon>Chitinophagaceae</taxon>
        <taxon>Polluticaenibacter</taxon>
    </lineage>
</organism>
<dbReference type="SUPFAM" id="SSF54001">
    <property type="entry name" value="Cysteine proteinases"/>
    <property type="match status" value="1"/>
</dbReference>
<reference evidence="3 4" key="1">
    <citation type="submission" date="2022-12" db="EMBL/GenBank/DDBJ databases">
        <title>Chitinophagaceae gen. sp. nov., a new member of the family Chitinophagaceae, isolated from soil in a chemical factory.</title>
        <authorList>
            <person name="Ke Z."/>
        </authorList>
    </citation>
    <scope>NUCLEOTIDE SEQUENCE [LARGE SCALE GENOMIC DNA]</scope>
    <source>
        <strain evidence="3 4">LY-5</strain>
    </source>
</reference>
<evidence type="ECO:0000259" key="2">
    <source>
        <dbReference type="Pfam" id="PF05257"/>
    </source>
</evidence>
<dbReference type="InterPro" id="IPR038765">
    <property type="entry name" value="Papain-like_cys_pep_sf"/>
</dbReference>
<dbReference type="Pfam" id="PF01471">
    <property type="entry name" value="PG_binding_1"/>
    <property type="match status" value="1"/>
</dbReference>
<dbReference type="InterPro" id="IPR002477">
    <property type="entry name" value="Peptidoglycan-bd-like"/>
</dbReference>
<gene>
    <name evidence="3" type="ORF">O3P16_16310</name>
</gene>
<dbReference type="InterPro" id="IPR036365">
    <property type="entry name" value="PGBD-like_sf"/>
</dbReference>
<keyword evidence="4" id="KW-1185">Reference proteome</keyword>
<dbReference type="InterPro" id="IPR007921">
    <property type="entry name" value="CHAP_dom"/>
</dbReference>
<dbReference type="EMBL" id="JAQGEF010000029">
    <property type="protein sequence ID" value="MDA3616382.1"/>
    <property type="molecule type" value="Genomic_DNA"/>
</dbReference>
<accession>A0ABT4UNF6</accession>
<feature type="domain" description="Peptidase C51" evidence="2">
    <location>
        <begin position="129"/>
        <end position="220"/>
    </location>
</feature>
<dbReference type="Gene3D" id="1.10.101.10">
    <property type="entry name" value="PGBD-like superfamily/PGBD"/>
    <property type="match status" value="1"/>
</dbReference>
<protein>
    <submittedName>
        <fullName evidence="3">CHAP domain-containing protein</fullName>
    </submittedName>
</protein>
<dbReference type="Pfam" id="PF05257">
    <property type="entry name" value="CHAP"/>
    <property type="match status" value="1"/>
</dbReference>
<evidence type="ECO:0000259" key="1">
    <source>
        <dbReference type="Pfam" id="PF01471"/>
    </source>
</evidence>
<evidence type="ECO:0000313" key="4">
    <source>
        <dbReference type="Proteomes" id="UP001210231"/>
    </source>
</evidence>
<proteinExistence type="predicted"/>
<dbReference type="RefSeq" id="WP_407032711.1">
    <property type="nucleotide sequence ID" value="NZ_JAQGEF010000029.1"/>
</dbReference>
<comment type="caution">
    <text evidence="3">The sequence shown here is derived from an EMBL/GenBank/DDBJ whole genome shotgun (WGS) entry which is preliminary data.</text>
</comment>